<dbReference type="Proteomes" id="UP000177625">
    <property type="component" value="Unassembled WGS sequence"/>
</dbReference>
<dbReference type="EMBL" id="FJVC01000367">
    <property type="protein sequence ID" value="CZT49077.1"/>
    <property type="molecule type" value="Genomic_DNA"/>
</dbReference>
<evidence type="ECO:0000313" key="1">
    <source>
        <dbReference type="EMBL" id="CZT49077.1"/>
    </source>
</evidence>
<name>A0A1E1MJ31_RHYSE</name>
<keyword evidence="2" id="KW-1185">Reference proteome</keyword>
<dbReference type="AlphaFoldDB" id="A0A1E1MJ31"/>
<proteinExistence type="predicted"/>
<gene>
    <name evidence="1" type="ORF">RSE6_09865</name>
</gene>
<protein>
    <submittedName>
        <fullName evidence="1">Uncharacterized protein</fullName>
    </submittedName>
</protein>
<accession>A0A1E1MJ31</accession>
<organism evidence="1 2">
    <name type="scientific">Rhynchosporium secalis</name>
    <name type="common">Barley scald fungus</name>
    <dbReference type="NCBI Taxonomy" id="38038"/>
    <lineage>
        <taxon>Eukaryota</taxon>
        <taxon>Fungi</taxon>
        <taxon>Dikarya</taxon>
        <taxon>Ascomycota</taxon>
        <taxon>Pezizomycotina</taxon>
        <taxon>Leotiomycetes</taxon>
        <taxon>Helotiales</taxon>
        <taxon>Ploettnerulaceae</taxon>
        <taxon>Rhynchosporium</taxon>
    </lineage>
</organism>
<sequence>MYIDPKSNPSLVRFIVVEAVDIELYIASTYLAYSSNYPSTGYEISKRKVNFSGAVRSEGSVTKPQNPQVLNSDGLSCSKTIDPAGEHRCRTSDGCAGCQAESAWSDKLLPFSTPYSIQKVNSTIRARMVGITSPRLHLASLRVVMMNDFVQKLQTPISH</sequence>
<reference evidence="2" key="1">
    <citation type="submission" date="2016-03" db="EMBL/GenBank/DDBJ databases">
        <authorList>
            <person name="Guldener U."/>
        </authorList>
    </citation>
    <scope>NUCLEOTIDE SEQUENCE [LARGE SCALE GENOMIC DNA]</scope>
</reference>
<evidence type="ECO:0000313" key="2">
    <source>
        <dbReference type="Proteomes" id="UP000177625"/>
    </source>
</evidence>